<gene>
    <name evidence="7" type="ordered locus">Spirs_3202</name>
</gene>
<protein>
    <recommendedName>
        <fullName evidence="6">TonB C-terminal domain-containing protein</fullName>
    </recommendedName>
</protein>
<dbReference type="RefSeq" id="WP_013255759.1">
    <property type="nucleotide sequence ID" value="NC_014364.1"/>
</dbReference>
<feature type="compositionally biased region" description="Low complexity" evidence="5">
    <location>
        <begin position="215"/>
        <end position="228"/>
    </location>
</feature>
<evidence type="ECO:0000313" key="7">
    <source>
        <dbReference type="EMBL" id="ADK82300.1"/>
    </source>
</evidence>
<dbReference type="InterPro" id="IPR037682">
    <property type="entry name" value="TonB_C"/>
</dbReference>
<accession>E1R5H2</accession>
<dbReference type="STRING" id="573413.Spirs_3202"/>
<keyword evidence="4" id="KW-0472">Membrane</keyword>
<dbReference type="Pfam" id="PF03544">
    <property type="entry name" value="TonB_C"/>
    <property type="match status" value="1"/>
</dbReference>
<organism evidence="7 8">
    <name type="scientific">Sediminispirochaeta smaragdinae (strain DSM 11293 / JCM 15392 / SEBR 4228)</name>
    <name type="common">Spirochaeta smaragdinae</name>
    <dbReference type="NCBI Taxonomy" id="573413"/>
    <lineage>
        <taxon>Bacteria</taxon>
        <taxon>Pseudomonadati</taxon>
        <taxon>Spirochaetota</taxon>
        <taxon>Spirochaetia</taxon>
        <taxon>Spirochaetales</taxon>
        <taxon>Spirochaetaceae</taxon>
        <taxon>Sediminispirochaeta</taxon>
    </lineage>
</organism>
<dbReference type="GO" id="GO:0055085">
    <property type="term" value="P:transmembrane transport"/>
    <property type="evidence" value="ECO:0007669"/>
    <property type="project" value="InterPro"/>
</dbReference>
<evidence type="ECO:0000256" key="2">
    <source>
        <dbReference type="ARBA" id="ARBA00022692"/>
    </source>
</evidence>
<comment type="subcellular location">
    <subcellularLocation>
        <location evidence="1">Membrane</location>
        <topology evidence="1">Single-pass membrane protein</topology>
    </subcellularLocation>
</comment>
<evidence type="ECO:0000256" key="5">
    <source>
        <dbReference type="SAM" id="MobiDB-lite"/>
    </source>
</evidence>
<feature type="compositionally biased region" description="Low complexity" evidence="5">
    <location>
        <begin position="119"/>
        <end position="143"/>
    </location>
</feature>
<dbReference type="Gene3D" id="3.30.1150.10">
    <property type="match status" value="1"/>
</dbReference>
<dbReference type="OrthoDB" id="9824054at2"/>
<dbReference type="HOGENOM" id="CLU_833959_0_0_12"/>
<dbReference type="AlphaFoldDB" id="E1R5H2"/>
<feature type="compositionally biased region" description="Basic and acidic residues" evidence="5">
    <location>
        <begin position="61"/>
        <end position="70"/>
    </location>
</feature>
<sequence>MYDSRERLGVSLLIALALHLLLALLLGLVDWSPEADTLRLDPVVLLPPPLPTEPEAVTPSEVEKVEKPEATEPQPEAIVPAPQKAPERPAPRPEVAKQTSPRASAVETPAQPQPRASREQASQPPASAAPLPAPAPRISSSEPPKAPPEPEVVRNNWSPGSEIVYGDEAAGSTSDLSRSDEDAEAPTAGEGNEKAASPLLSDSTVEEKLGAIADQATSSGRSGQTSAGSSGGTDNASVDEPDVTFEGDQTRKLLAWSKPEIEPEMLGGRSSVMVEVQFTLPADGRPLLPEVVSSSGSTELDNVIKQAIRNWKFSEAEDGSSVKGKVRLIIRTQ</sequence>
<name>E1R5H2_SEDSS</name>
<dbReference type="GO" id="GO:0016020">
    <property type="term" value="C:membrane"/>
    <property type="evidence" value="ECO:0007669"/>
    <property type="project" value="UniProtKB-SubCell"/>
</dbReference>
<dbReference type="InterPro" id="IPR006260">
    <property type="entry name" value="TonB/TolA_C"/>
</dbReference>
<evidence type="ECO:0000256" key="4">
    <source>
        <dbReference type="ARBA" id="ARBA00023136"/>
    </source>
</evidence>
<evidence type="ECO:0000259" key="6">
    <source>
        <dbReference type="PROSITE" id="PS52015"/>
    </source>
</evidence>
<feature type="compositionally biased region" description="Basic and acidic residues" evidence="5">
    <location>
        <begin position="85"/>
        <end position="95"/>
    </location>
</feature>
<dbReference type="Proteomes" id="UP000002318">
    <property type="component" value="Chromosome"/>
</dbReference>
<dbReference type="PROSITE" id="PS52015">
    <property type="entry name" value="TONB_CTD"/>
    <property type="match status" value="1"/>
</dbReference>
<proteinExistence type="predicted"/>
<keyword evidence="8" id="KW-1185">Reference proteome</keyword>
<keyword evidence="3" id="KW-1133">Transmembrane helix</keyword>
<reference evidence="7 8" key="1">
    <citation type="journal article" date="2010" name="Stand. Genomic Sci.">
        <title>Complete genome sequence of Spirochaeta smaragdinae type strain (SEBR 4228).</title>
        <authorList>
            <person name="Mavromatis K."/>
            <person name="Yasawong M."/>
            <person name="Chertkov O."/>
            <person name="Lapidus A."/>
            <person name="Lucas S."/>
            <person name="Nolan M."/>
            <person name="Del Rio T.G."/>
            <person name="Tice H."/>
            <person name="Cheng J.F."/>
            <person name="Pitluck S."/>
            <person name="Liolios K."/>
            <person name="Ivanova N."/>
            <person name="Tapia R."/>
            <person name="Han C."/>
            <person name="Bruce D."/>
            <person name="Goodwin L."/>
            <person name="Pati A."/>
            <person name="Chen A."/>
            <person name="Palaniappan K."/>
            <person name="Land M."/>
            <person name="Hauser L."/>
            <person name="Chang Y.J."/>
            <person name="Jeffries C.D."/>
            <person name="Detter J.C."/>
            <person name="Rohde M."/>
            <person name="Brambilla E."/>
            <person name="Spring S."/>
            <person name="Goker M."/>
            <person name="Sikorski J."/>
            <person name="Woyke T."/>
            <person name="Bristow J."/>
            <person name="Eisen J.A."/>
            <person name="Markowitz V."/>
            <person name="Hugenholtz P."/>
            <person name="Klenk H.P."/>
            <person name="Kyrpides N.C."/>
        </authorList>
    </citation>
    <scope>NUCLEOTIDE SEQUENCE [LARGE SCALE GENOMIC DNA]</scope>
    <source>
        <strain evidence="8">DSM 11293 / JCM 15392 / SEBR 4228</strain>
    </source>
</reference>
<evidence type="ECO:0000313" key="8">
    <source>
        <dbReference type="Proteomes" id="UP000002318"/>
    </source>
</evidence>
<dbReference type="NCBIfam" id="TIGR01352">
    <property type="entry name" value="tonB_Cterm"/>
    <property type="match status" value="1"/>
</dbReference>
<feature type="domain" description="TonB C-terminal" evidence="6">
    <location>
        <begin position="246"/>
        <end position="333"/>
    </location>
</feature>
<dbReference type="KEGG" id="ssm:Spirs_3202"/>
<dbReference type="EMBL" id="CP002116">
    <property type="protein sequence ID" value="ADK82300.1"/>
    <property type="molecule type" value="Genomic_DNA"/>
</dbReference>
<dbReference type="SUPFAM" id="SSF74653">
    <property type="entry name" value="TolA/TonB C-terminal domain"/>
    <property type="match status" value="1"/>
</dbReference>
<feature type="region of interest" description="Disordered" evidence="5">
    <location>
        <begin position="50"/>
        <end position="246"/>
    </location>
</feature>
<evidence type="ECO:0000256" key="3">
    <source>
        <dbReference type="ARBA" id="ARBA00022989"/>
    </source>
</evidence>
<keyword evidence="2" id="KW-0812">Transmembrane</keyword>
<evidence type="ECO:0000256" key="1">
    <source>
        <dbReference type="ARBA" id="ARBA00004167"/>
    </source>
</evidence>